<keyword evidence="3" id="KW-1185">Reference proteome</keyword>
<dbReference type="Proteomes" id="UP001234495">
    <property type="component" value="Unassembled WGS sequence"/>
</dbReference>
<organism evidence="2 3">
    <name type="scientific">Metabacillus malikii</name>
    <dbReference type="NCBI Taxonomy" id="1504265"/>
    <lineage>
        <taxon>Bacteria</taxon>
        <taxon>Bacillati</taxon>
        <taxon>Bacillota</taxon>
        <taxon>Bacilli</taxon>
        <taxon>Bacillales</taxon>
        <taxon>Bacillaceae</taxon>
        <taxon>Metabacillus</taxon>
    </lineage>
</organism>
<dbReference type="Pfam" id="PF13349">
    <property type="entry name" value="DUF4097"/>
    <property type="match status" value="2"/>
</dbReference>
<evidence type="ECO:0000313" key="2">
    <source>
        <dbReference type="EMBL" id="MDQ0230826.1"/>
    </source>
</evidence>
<dbReference type="InterPro" id="IPR025164">
    <property type="entry name" value="Toastrack_DUF4097"/>
</dbReference>
<evidence type="ECO:0000313" key="3">
    <source>
        <dbReference type="Proteomes" id="UP001234495"/>
    </source>
</evidence>
<protein>
    <recommendedName>
        <fullName evidence="1">DUF4097 domain-containing protein</fullName>
    </recommendedName>
</protein>
<evidence type="ECO:0000259" key="1">
    <source>
        <dbReference type="Pfam" id="PF13349"/>
    </source>
</evidence>
<proteinExistence type="predicted"/>
<comment type="caution">
    <text evidence="2">The sequence shown here is derived from an EMBL/GenBank/DDBJ whole genome shotgun (WGS) entry which is preliminary data.</text>
</comment>
<dbReference type="RefSeq" id="WP_307340834.1">
    <property type="nucleotide sequence ID" value="NZ_JAUSUD010000008.1"/>
</dbReference>
<name>A0ABT9ZG98_9BACI</name>
<feature type="domain" description="DUF4097" evidence="1">
    <location>
        <begin position="46"/>
        <end position="166"/>
    </location>
</feature>
<gene>
    <name evidence="2" type="ORF">J2S19_002083</name>
</gene>
<reference evidence="2 3" key="1">
    <citation type="submission" date="2023-07" db="EMBL/GenBank/DDBJ databases">
        <title>Genomic Encyclopedia of Type Strains, Phase IV (KMG-IV): sequencing the most valuable type-strain genomes for metagenomic binning, comparative biology and taxonomic classification.</title>
        <authorList>
            <person name="Goeker M."/>
        </authorList>
    </citation>
    <scope>NUCLEOTIDE SEQUENCE [LARGE SCALE GENOMIC DNA]</scope>
    <source>
        <strain evidence="2 3">DSM 29005</strain>
    </source>
</reference>
<feature type="domain" description="DUF4097" evidence="1">
    <location>
        <begin position="175"/>
        <end position="278"/>
    </location>
</feature>
<accession>A0ABT9ZG98</accession>
<sequence length="282" mass="30972">MKKVAIGAVLAIIIGTIGMFAFGGNVFSKGENENIDERKTVNSEQIKEMDINVDVGEVHITESKSDNIEVHFHGHAIDRVKKQIDFLVNQDETKLEVKVKQNNKFFTQIPFITSDLNSERILDIAIPKKVLEKLTVNVDVGEITIEDIDPKQMKAENNVGEIFVSKYNGNGLYKSDVGNIKLEKMNGKIKAQSDTGGIDINIIELTEDIDLKSDVGEIEVTIENDTENLAFDLSSEIGDVTVSGFDGYQNSTSKSIITKIGNEGPIIRAKTDIGGISVVSNQ</sequence>
<dbReference type="EMBL" id="JAUSUD010000008">
    <property type="protein sequence ID" value="MDQ0230826.1"/>
    <property type="molecule type" value="Genomic_DNA"/>
</dbReference>